<gene>
    <name evidence="1" type="ORF">METZ01_LOCUS262821</name>
</gene>
<sequence length="222" mass="25097">MISRRLDFRVLWAFAALLATGLAKPVIAEEPAGDGEKKVLEGHSYHGEAFNDGPRSSAYLMKGMGRVRFPVTTPVQEAQLFFTQGVAQLHGFWFFEAERSFRQAAMLDPDCAMAYWGMAAANRGNAKRAEGFIAEAKKRRANAGKREQLWIDSEVDYWADTKKAKKDRRRKMIRDLEAIIFEYPDDIEAKAFLAVWMWQSAREGLPIHSHGAVTALIEDVLD</sequence>
<dbReference type="PANTHER" id="PTHR45588">
    <property type="entry name" value="TPR DOMAIN-CONTAINING PROTEIN"/>
    <property type="match status" value="1"/>
</dbReference>
<accession>A0A382JFH7</accession>
<reference evidence="1" key="1">
    <citation type="submission" date="2018-05" db="EMBL/GenBank/DDBJ databases">
        <authorList>
            <person name="Lanie J.A."/>
            <person name="Ng W.-L."/>
            <person name="Kazmierczak K.M."/>
            <person name="Andrzejewski T.M."/>
            <person name="Davidsen T.M."/>
            <person name="Wayne K.J."/>
            <person name="Tettelin H."/>
            <person name="Glass J.I."/>
            <person name="Rusch D."/>
            <person name="Podicherti R."/>
            <person name="Tsui H.-C.T."/>
            <person name="Winkler M.E."/>
        </authorList>
    </citation>
    <scope>NUCLEOTIDE SEQUENCE</scope>
</reference>
<proteinExistence type="predicted"/>
<evidence type="ECO:0000313" key="1">
    <source>
        <dbReference type="EMBL" id="SVC09967.1"/>
    </source>
</evidence>
<dbReference type="PANTHER" id="PTHR45588:SF1">
    <property type="entry name" value="WW DOMAIN-CONTAINING PROTEIN"/>
    <property type="match status" value="1"/>
</dbReference>
<name>A0A382JFH7_9ZZZZ</name>
<feature type="non-terminal residue" evidence="1">
    <location>
        <position position="222"/>
    </location>
</feature>
<dbReference type="AlphaFoldDB" id="A0A382JFH7"/>
<protein>
    <recommendedName>
        <fullName evidence="2">Tetratricopeptide repeat protein</fullName>
    </recommendedName>
</protein>
<evidence type="ECO:0008006" key="2">
    <source>
        <dbReference type="Google" id="ProtNLM"/>
    </source>
</evidence>
<dbReference type="EMBL" id="UINC01073514">
    <property type="protein sequence ID" value="SVC09967.1"/>
    <property type="molecule type" value="Genomic_DNA"/>
</dbReference>
<organism evidence="1">
    <name type="scientific">marine metagenome</name>
    <dbReference type="NCBI Taxonomy" id="408172"/>
    <lineage>
        <taxon>unclassified sequences</taxon>
        <taxon>metagenomes</taxon>
        <taxon>ecological metagenomes</taxon>
    </lineage>
</organism>